<evidence type="ECO:0000313" key="3">
    <source>
        <dbReference type="Proteomes" id="UP000002668"/>
    </source>
</evidence>
<keyword evidence="3" id="KW-1185">Reference proteome</keyword>
<evidence type="ECO:0000313" key="2">
    <source>
        <dbReference type="EMBL" id="CBX94606.1"/>
    </source>
</evidence>
<dbReference type="InParanoid" id="E4ZTP6"/>
<proteinExistence type="predicted"/>
<dbReference type="EMBL" id="FP929125">
    <property type="protein sequence ID" value="CBX94606.1"/>
    <property type="molecule type" value="Genomic_DNA"/>
</dbReference>
<reference evidence="3" key="1">
    <citation type="journal article" date="2011" name="Nat. Commun.">
        <title>Effector diversification within compartments of the Leptosphaeria maculans genome affected by Repeat-Induced Point mutations.</title>
        <authorList>
            <person name="Rouxel T."/>
            <person name="Grandaubert J."/>
            <person name="Hane J.K."/>
            <person name="Hoede C."/>
            <person name="van de Wouw A.P."/>
            <person name="Couloux A."/>
            <person name="Dominguez V."/>
            <person name="Anthouard V."/>
            <person name="Bally P."/>
            <person name="Bourras S."/>
            <person name="Cozijnsen A.J."/>
            <person name="Ciuffetti L.M."/>
            <person name="Degrave A."/>
            <person name="Dilmaghani A."/>
            <person name="Duret L."/>
            <person name="Fudal I."/>
            <person name="Goodwin S.B."/>
            <person name="Gout L."/>
            <person name="Glaser N."/>
            <person name="Linglin J."/>
            <person name="Kema G.H.J."/>
            <person name="Lapalu N."/>
            <person name="Lawrence C.B."/>
            <person name="May K."/>
            <person name="Meyer M."/>
            <person name="Ollivier B."/>
            <person name="Poulain J."/>
            <person name="Schoch C.L."/>
            <person name="Simon A."/>
            <person name="Spatafora J.W."/>
            <person name="Stachowiak A."/>
            <person name="Turgeon B.G."/>
            <person name="Tyler B.M."/>
            <person name="Vincent D."/>
            <person name="Weissenbach J."/>
            <person name="Amselem J."/>
            <person name="Quesneville H."/>
            <person name="Oliver R.P."/>
            <person name="Wincker P."/>
            <person name="Balesdent M.-H."/>
            <person name="Howlett B.J."/>
        </authorList>
    </citation>
    <scope>NUCLEOTIDE SEQUENCE [LARGE SCALE GENOMIC DNA]</scope>
    <source>
        <strain evidence="3">JN3 / isolate v23.1.3 / race Av1-4-5-6-7-8</strain>
    </source>
</reference>
<gene>
    <name evidence="2" type="ORF">LEMA_uP116090.1</name>
</gene>
<dbReference type="Proteomes" id="UP000002668">
    <property type="component" value="Genome"/>
</dbReference>
<organism evidence="3">
    <name type="scientific">Leptosphaeria maculans (strain JN3 / isolate v23.1.3 / race Av1-4-5-6-7-8)</name>
    <name type="common">Blackleg fungus</name>
    <name type="synonym">Phoma lingam</name>
    <dbReference type="NCBI Taxonomy" id="985895"/>
    <lineage>
        <taxon>Eukaryota</taxon>
        <taxon>Fungi</taxon>
        <taxon>Dikarya</taxon>
        <taxon>Ascomycota</taxon>
        <taxon>Pezizomycotina</taxon>
        <taxon>Dothideomycetes</taxon>
        <taxon>Pleosporomycetidae</taxon>
        <taxon>Pleosporales</taxon>
        <taxon>Pleosporineae</taxon>
        <taxon>Leptosphaeriaceae</taxon>
        <taxon>Plenodomus</taxon>
        <taxon>Plenodomus lingam/Leptosphaeria maculans species complex</taxon>
    </lineage>
</organism>
<feature type="region of interest" description="Disordered" evidence="1">
    <location>
        <begin position="1"/>
        <end position="34"/>
    </location>
</feature>
<dbReference type="HOGENOM" id="CLU_2574299_0_0_1"/>
<protein>
    <submittedName>
        <fullName evidence="2">Predicted protein</fullName>
    </submittedName>
</protein>
<accession>E4ZTP6</accession>
<sequence length="81" mass="8712">MASGFLAMDSSPLGPMSPVTSQDSEWAPRPSVRREGTSYVLTSIGWPCRFTLQSDRPRRNCAATLTSPAIPQGGETGKVRT</sequence>
<name>E4ZTP6_LEPMJ</name>
<dbReference type="VEuPathDB" id="FungiDB:LEMA_uP116090.1"/>
<dbReference type="AlphaFoldDB" id="E4ZTP6"/>
<evidence type="ECO:0000256" key="1">
    <source>
        <dbReference type="SAM" id="MobiDB-lite"/>
    </source>
</evidence>
<feature type="region of interest" description="Disordered" evidence="1">
    <location>
        <begin position="62"/>
        <end position="81"/>
    </location>
</feature>